<dbReference type="EMBL" id="CM042882">
    <property type="protein sequence ID" value="KAI4382160.1"/>
    <property type="molecule type" value="Genomic_DNA"/>
</dbReference>
<gene>
    <name evidence="1" type="ORF">MLD38_008158</name>
</gene>
<reference evidence="2" key="1">
    <citation type="journal article" date="2023" name="Front. Plant Sci.">
        <title>Chromosomal-level genome assembly of Melastoma candidum provides insights into trichome evolution.</title>
        <authorList>
            <person name="Zhong Y."/>
            <person name="Wu W."/>
            <person name="Sun C."/>
            <person name="Zou P."/>
            <person name="Liu Y."/>
            <person name="Dai S."/>
            <person name="Zhou R."/>
        </authorList>
    </citation>
    <scope>NUCLEOTIDE SEQUENCE [LARGE SCALE GENOMIC DNA]</scope>
</reference>
<sequence length="144" mass="15969">MKKKLDIRVPEGRIKKIMQDDEVIGKSAMAVPLLVCTGTIMQDLCNETYEITLNKGAQTVNSLHLKHCVQTFNAFDFLREIVSKVPDLGEADTAGVDQVAPERKVIEDGENQGDNESKRSRWIEIIHADITMRGKGKGRSQGCG</sequence>
<organism evidence="1 2">
    <name type="scientific">Melastoma candidum</name>
    <dbReference type="NCBI Taxonomy" id="119954"/>
    <lineage>
        <taxon>Eukaryota</taxon>
        <taxon>Viridiplantae</taxon>
        <taxon>Streptophyta</taxon>
        <taxon>Embryophyta</taxon>
        <taxon>Tracheophyta</taxon>
        <taxon>Spermatophyta</taxon>
        <taxon>Magnoliopsida</taxon>
        <taxon>eudicotyledons</taxon>
        <taxon>Gunneridae</taxon>
        <taxon>Pentapetalae</taxon>
        <taxon>rosids</taxon>
        <taxon>malvids</taxon>
        <taxon>Myrtales</taxon>
        <taxon>Melastomataceae</taxon>
        <taxon>Melastomatoideae</taxon>
        <taxon>Melastomateae</taxon>
        <taxon>Melastoma</taxon>
    </lineage>
</organism>
<name>A0ACB9RTY0_9MYRT</name>
<keyword evidence="2" id="KW-1185">Reference proteome</keyword>
<accession>A0ACB9RTY0</accession>
<evidence type="ECO:0000313" key="1">
    <source>
        <dbReference type="EMBL" id="KAI4382160.1"/>
    </source>
</evidence>
<proteinExistence type="predicted"/>
<comment type="caution">
    <text evidence="1">The sequence shown here is derived from an EMBL/GenBank/DDBJ whole genome shotgun (WGS) entry which is preliminary data.</text>
</comment>
<dbReference type="Proteomes" id="UP001057402">
    <property type="component" value="Chromosome 3"/>
</dbReference>
<protein>
    <submittedName>
        <fullName evidence="1">Uncharacterized protein</fullName>
    </submittedName>
</protein>
<evidence type="ECO:0000313" key="2">
    <source>
        <dbReference type="Proteomes" id="UP001057402"/>
    </source>
</evidence>